<dbReference type="AlphaFoldDB" id="A0A1H9HC92"/>
<protein>
    <submittedName>
        <fullName evidence="2">Phage portal protein, HK97 family</fullName>
    </submittedName>
</protein>
<accession>A0A1H9HC92</accession>
<reference evidence="2 3" key="1">
    <citation type="submission" date="2016-10" db="EMBL/GenBank/DDBJ databases">
        <authorList>
            <person name="Varghese N."/>
            <person name="Submissions S."/>
        </authorList>
    </citation>
    <scope>NUCLEOTIDE SEQUENCE [LARGE SCALE GENOMIC DNA]</scope>
    <source>
        <strain evidence="2 3">TC-13</strain>
    </source>
</reference>
<gene>
    <name evidence="2" type="ORF">SAMN02787113_01982</name>
</gene>
<dbReference type="InterPro" id="IPR006944">
    <property type="entry name" value="Phage/GTA_portal"/>
</dbReference>
<dbReference type="Pfam" id="PF04860">
    <property type="entry name" value="Phage_portal"/>
    <property type="match status" value="1"/>
</dbReference>
<dbReference type="Proteomes" id="UP000199410">
    <property type="component" value="Unassembled WGS sequence"/>
</dbReference>
<evidence type="ECO:0000313" key="2">
    <source>
        <dbReference type="EMBL" id="SEQ59896.1"/>
    </source>
</evidence>
<feature type="region of interest" description="Disordered" evidence="1">
    <location>
        <begin position="385"/>
        <end position="408"/>
    </location>
</feature>
<evidence type="ECO:0000313" key="3">
    <source>
        <dbReference type="Proteomes" id="UP000199410"/>
    </source>
</evidence>
<sequence length="408" mass="46087">MGLFEKIFGKKARNQPTTERMELINGSGGDFYSWNGNLYKSDIIRAAIRPQVTAVGKLVGKHIQRNSRGIKINPDENVAFLLKRPNQLMSMQLFQEKMATQLELNHNAFAYIVRDELTPTEIYPLPAASVEVKEGVAGDIYLKFYFSNGKIMTIPYDDIIHLRKDFNNDDFFGEHPAEALLSLMEIVNTSDQGIVKAIKNSAIIKWLLKFKQVLKDKDIEEAVTKFNETYLSIDGKHGGAAATDARYDVEQVKNEAFVPDDKQATNTIQRVYSFFNTNQKIVQSLYNEDEWNAFYEAKIEPIAMQLAAELTAKLFTRQDQRKGHEIVFEASSLQYASMGTKLKLSEMVDRGALSPNEWRTILNLPPAPNGDEYIRRLDTAAVKDGNVIKGGEDNEQQNGKKGTDDKAN</sequence>
<proteinExistence type="predicted"/>
<dbReference type="EMBL" id="FOEL01000006">
    <property type="protein sequence ID" value="SEQ59896.1"/>
    <property type="molecule type" value="Genomic_DNA"/>
</dbReference>
<name>A0A1H9HC92_9BACI</name>
<evidence type="ECO:0000256" key="1">
    <source>
        <dbReference type="SAM" id="MobiDB-lite"/>
    </source>
</evidence>
<organism evidence="2 3">
    <name type="scientific">Lysinibacillus fusiformis</name>
    <dbReference type="NCBI Taxonomy" id="28031"/>
    <lineage>
        <taxon>Bacteria</taxon>
        <taxon>Bacillati</taxon>
        <taxon>Bacillota</taxon>
        <taxon>Bacilli</taxon>
        <taxon>Bacillales</taxon>
        <taxon>Bacillaceae</taxon>
        <taxon>Lysinibacillus</taxon>
    </lineage>
</organism>
<dbReference type="RefSeq" id="WP_089986009.1">
    <property type="nucleotide sequence ID" value="NZ_FMVP01000006.1"/>
</dbReference>
<comment type="caution">
    <text evidence="2">The sequence shown here is derived from an EMBL/GenBank/DDBJ whole genome shotgun (WGS) entry which is preliminary data.</text>
</comment>